<reference evidence="3 4" key="1">
    <citation type="submission" date="2019-07" db="EMBL/GenBank/DDBJ databases">
        <title>Genomics analysis of Aphanomyces spp. identifies a new class of oomycete effector associated with host adaptation.</title>
        <authorList>
            <person name="Gaulin E."/>
        </authorList>
    </citation>
    <scope>NUCLEOTIDE SEQUENCE [LARGE SCALE GENOMIC DNA]</scope>
    <source>
        <strain evidence="3 4">ATCC 201684</strain>
    </source>
</reference>
<keyword evidence="1" id="KW-0812">Transmembrane</keyword>
<dbReference type="PANTHER" id="PTHR31827">
    <property type="entry name" value="EMB|CAB89363.1"/>
    <property type="match status" value="1"/>
</dbReference>
<keyword evidence="1" id="KW-0472">Membrane</keyword>
<dbReference type="Pfam" id="PF24906">
    <property type="entry name" value="Zf_WRKY19"/>
    <property type="match status" value="1"/>
</dbReference>
<dbReference type="PANTHER" id="PTHR31827:SF1">
    <property type="entry name" value="EMB|CAB89363.1"/>
    <property type="match status" value="1"/>
</dbReference>
<protein>
    <recommendedName>
        <fullName evidence="2">WRKY19-like zinc finger domain-containing protein</fullName>
    </recommendedName>
</protein>
<proteinExistence type="predicted"/>
<sequence length="280" mass="30960">MSRVWSTWRKWHVDERCHSKRLCKKDTSEAKPVNSVMLIPTVEMTDLTLLLALAFSFIFALTMETTIIAPLNPFVATAPQRLYSPQEESQFNDLISWISTWPDAPDSPLSSASTCHTDSEAIEDKSSMKLLYQVAERNRIACYDNCVLEIAEDKCCKAPHCSNGAQAQGFCKTHGGGSRCKFQGCTKSSQGGGLCRSHGGGKRCSEPGCTKGVQWANKCTKHGVTRFCLTPGCSRADRGGGMCIVHRRAWTCSYEGCNRLSSSMGFCKPHARRLIKQRMA</sequence>
<accession>A0A6G0X8T4</accession>
<name>A0A6G0X8T4_9STRA</name>
<keyword evidence="1" id="KW-1133">Transmembrane helix</keyword>
<dbReference type="AlphaFoldDB" id="A0A6G0X8T4"/>
<keyword evidence="4" id="KW-1185">Reference proteome</keyword>
<gene>
    <name evidence="3" type="ORF">Ae201684_007363</name>
</gene>
<evidence type="ECO:0000256" key="1">
    <source>
        <dbReference type="SAM" id="Phobius"/>
    </source>
</evidence>
<evidence type="ECO:0000313" key="4">
    <source>
        <dbReference type="Proteomes" id="UP000481153"/>
    </source>
</evidence>
<dbReference type="Proteomes" id="UP000481153">
    <property type="component" value="Unassembled WGS sequence"/>
</dbReference>
<organism evidence="3 4">
    <name type="scientific">Aphanomyces euteiches</name>
    <dbReference type="NCBI Taxonomy" id="100861"/>
    <lineage>
        <taxon>Eukaryota</taxon>
        <taxon>Sar</taxon>
        <taxon>Stramenopiles</taxon>
        <taxon>Oomycota</taxon>
        <taxon>Saprolegniomycetes</taxon>
        <taxon>Saprolegniales</taxon>
        <taxon>Verrucalvaceae</taxon>
        <taxon>Aphanomyces</taxon>
    </lineage>
</organism>
<evidence type="ECO:0000313" key="3">
    <source>
        <dbReference type="EMBL" id="KAF0736343.1"/>
    </source>
</evidence>
<evidence type="ECO:0000259" key="2">
    <source>
        <dbReference type="Pfam" id="PF24906"/>
    </source>
</evidence>
<feature type="transmembrane region" description="Helical" evidence="1">
    <location>
        <begin position="47"/>
        <end position="71"/>
    </location>
</feature>
<dbReference type="VEuPathDB" id="FungiDB:AeMF1_020369"/>
<dbReference type="EMBL" id="VJMJ01000089">
    <property type="protein sequence ID" value="KAF0736343.1"/>
    <property type="molecule type" value="Genomic_DNA"/>
</dbReference>
<comment type="caution">
    <text evidence="3">The sequence shown here is derived from an EMBL/GenBank/DDBJ whole genome shotgun (WGS) entry which is preliminary data.</text>
</comment>
<feature type="domain" description="WRKY19-like zinc finger" evidence="2">
    <location>
        <begin position="177"/>
        <end position="200"/>
    </location>
</feature>
<dbReference type="InterPro" id="IPR056866">
    <property type="entry name" value="Znf_WRKY19"/>
</dbReference>